<dbReference type="Proteomes" id="UP000235672">
    <property type="component" value="Unassembled WGS sequence"/>
</dbReference>
<evidence type="ECO:0000259" key="1">
    <source>
        <dbReference type="Pfam" id="PF06985"/>
    </source>
</evidence>
<reference evidence="2 3" key="1">
    <citation type="submission" date="2016-05" db="EMBL/GenBank/DDBJ databases">
        <title>A degradative enzymes factory behind the ericoid mycorrhizal symbiosis.</title>
        <authorList>
            <consortium name="DOE Joint Genome Institute"/>
            <person name="Martino E."/>
            <person name="Morin E."/>
            <person name="Grelet G."/>
            <person name="Kuo A."/>
            <person name="Kohler A."/>
            <person name="Daghino S."/>
            <person name="Barry K."/>
            <person name="Choi C."/>
            <person name="Cichocki N."/>
            <person name="Clum A."/>
            <person name="Copeland A."/>
            <person name="Hainaut M."/>
            <person name="Haridas S."/>
            <person name="Labutti K."/>
            <person name="Lindquist E."/>
            <person name="Lipzen A."/>
            <person name="Khouja H.-R."/>
            <person name="Murat C."/>
            <person name="Ohm R."/>
            <person name="Olson A."/>
            <person name="Spatafora J."/>
            <person name="Veneault-Fourrey C."/>
            <person name="Henrissat B."/>
            <person name="Grigoriev I."/>
            <person name="Martin F."/>
            <person name="Perotto S."/>
        </authorList>
    </citation>
    <scope>NUCLEOTIDE SEQUENCE [LARGE SCALE GENOMIC DNA]</scope>
    <source>
        <strain evidence="2 3">UAMH 7357</strain>
    </source>
</reference>
<accession>A0A2J6QI17</accession>
<dbReference type="PANTHER" id="PTHR24148:SF73">
    <property type="entry name" value="HET DOMAIN PROTEIN (AFU_ORTHOLOGUE AFUA_8G01020)"/>
    <property type="match status" value="1"/>
</dbReference>
<dbReference type="InterPro" id="IPR052895">
    <property type="entry name" value="HetReg/Transcr_Mod"/>
</dbReference>
<dbReference type="EMBL" id="KZ613469">
    <property type="protein sequence ID" value="PMD25907.1"/>
    <property type="molecule type" value="Genomic_DNA"/>
</dbReference>
<sequence>MTTYRYHKLTEPGAIRLILLQPCADIDSLLHCTLLSTSFTSCHNNLMDKYIALSYVWGDPALSRLIRVDGEAMYITASLDSALRHLRDTNRTRLVWADAICINQGDVEERNQQVRQMAWVYRQADHTIIYLGDGTPETSLFLKAFRPESPVEWKNSSLDPALDHYFSDCSSDQGTLQKAKWQLGSKCPSSYSTLKPSIASRILTPTGAVDIQNGQNAMDSKVEVAAREWILAQPWFKRVWILQELVLSRDPWIQCGTSVARWSSLDNHISDIAKERSLKPEEKIVQDMGKVRLERRRWETSKDIYRFPPFAESLYNLLKSRKGFGVTDPRDMLFANLGVIGQRQGPLQHTVDLELVTVDYQKTEVEVYFDLARFFLNSTVGFGLFSLLDSSEQCKEKQLPSWVPDWVSSPNPKFSRVSDCLGIRESPTVVVWASQSRVAVCVGSFIGEVQELEPIIGQSFDPQIAKDFSELVHRDDLSIQDLLRFVKKSFEETYQQWRHVLGRLIPDPGRLLREFEKHFGIVGDEEVLWHKSYSSMWPRDSKLNPKECLIARDINSTIKRFLKLGPVELRRICKDAWYSDADSSNEFKQLHSLLAQLVFPSFMTDGPNLFFSRRMAIIGNSLTAIVPGDTNVGDAVYFPDGTYPVPLVLRGVCGEIDAGLDAEIKERIYEENCGKYASRKWKKAETVKHFTVVGECFVEGRMGYMDYNENANFHILALH</sequence>
<dbReference type="STRING" id="1745343.A0A2J6QI17"/>
<protein>
    <submittedName>
        <fullName evidence="2">HET-domain-containing protein</fullName>
    </submittedName>
</protein>
<feature type="domain" description="Heterokaryon incompatibility" evidence="1">
    <location>
        <begin position="50"/>
        <end position="244"/>
    </location>
</feature>
<gene>
    <name evidence="2" type="ORF">NA56DRAFT_642160</name>
</gene>
<name>A0A2J6QI17_9HELO</name>
<evidence type="ECO:0000313" key="2">
    <source>
        <dbReference type="EMBL" id="PMD25907.1"/>
    </source>
</evidence>
<dbReference type="InterPro" id="IPR010730">
    <property type="entry name" value="HET"/>
</dbReference>
<organism evidence="2 3">
    <name type="scientific">Hyaloscypha hepaticicola</name>
    <dbReference type="NCBI Taxonomy" id="2082293"/>
    <lineage>
        <taxon>Eukaryota</taxon>
        <taxon>Fungi</taxon>
        <taxon>Dikarya</taxon>
        <taxon>Ascomycota</taxon>
        <taxon>Pezizomycotina</taxon>
        <taxon>Leotiomycetes</taxon>
        <taxon>Helotiales</taxon>
        <taxon>Hyaloscyphaceae</taxon>
        <taxon>Hyaloscypha</taxon>
    </lineage>
</organism>
<proteinExistence type="predicted"/>
<dbReference type="PANTHER" id="PTHR24148">
    <property type="entry name" value="ANKYRIN REPEAT DOMAIN-CONTAINING PROTEIN 39 HOMOLOG-RELATED"/>
    <property type="match status" value="1"/>
</dbReference>
<evidence type="ECO:0000313" key="3">
    <source>
        <dbReference type="Proteomes" id="UP000235672"/>
    </source>
</evidence>
<dbReference type="OrthoDB" id="2157530at2759"/>
<dbReference type="AlphaFoldDB" id="A0A2J6QI17"/>
<keyword evidence="3" id="KW-1185">Reference proteome</keyword>
<dbReference type="Pfam" id="PF06985">
    <property type="entry name" value="HET"/>
    <property type="match status" value="1"/>
</dbReference>